<sequence length="111" mass="12335">MCSSFDRRFASVKQILLFCEPIGDKFYIAGKSKTISELGENIFSGSDRYRKADTPFISCLPSCLVSNLLEERTVIYTSPSAWGVTLTLCVGRLCMSLSPLVRMQNLILKGV</sequence>
<organism evidence="1 2">
    <name type="scientific">Pyxicephalus adspersus</name>
    <name type="common">African bullfrog</name>
    <dbReference type="NCBI Taxonomy" id="30357"/>
    <lineage>
        <taxon>Eukaryota</taxon>
        <taxon>Metazoa</taxon>
        <taxon>Chordata</taxon>
        <taxon>Craniata</taxon>
        <taxon>Vertebrata</taxon>
        <taxon>Euteleostomi</taxon>
        <taxon>Amphibia</taxon>
        <taxon>Batrachia</taxon>
        <taxon>Anura</taxon>
        <taxon>Neobatrachia</taxon>
        <taxon>Ranoidea</taxon>
        <taxon>Pyxicephalidae</taxon>
        <taxon>Pyxicephalinae</taxon>
        <taxon>Pyxicephalus</taxon>
    </lineage>
</organism>
<proteinExistence type="predicted"/>
<comment type="caution">
    <text evidence="1">The sequence shown here is derived from an EMBL/GenBank/DDBJ whole genome shotgun (WGS) entry which is preliminary data.</text>
</comment>
<dbReference type="AlphaFoldDB" id="A0AAV3B8G8"/>
<accession>A0AAV3B8G8</accession>
<keyword evidence="2" id="KW-1185">Reference proteome</keyword>
<dbReference type="EMBL" id="DYDO01000001">
    <property type="protein sequence ID" value="DBA32805.1"/>
    <property type="molecule type" value="Genomic_DNA"/>
</dbReference>
<evidence type="ECO:0000313" key="2">
    <source>
        <dbReference type="Proteomes" id="UP001181693"/>
    </source>
</evidence>
<gene>
    <name evidence="1" type="ORF">GDO54_000568</name>
</gene>
<evidence type="ECO:0000313" key="1">
    <source>
        <dbReference type="EMBL" id="DBA32805.1"/>
    </source>
</evidence>
<name>A0AAV3B8G8_PYXAD</name>
<protein>
    <submittedName>
        <fullName evidence="1">Uncharacterized protein</fullName>
    </submittedName>
</protein>
<reference evidence="1" key="1">
    <citation type="thesis" date="2020" institute="ProQuest LLC" country="789 East Eisenhower Parkway, Ann Arbor, MI, USA">
        <title>Comparative Genomics and Chromosome Evolution.</title>
        <authorList>
            <person name="Mudd A.B."/>
        </authorList>
    </citation>
    <scope>NUCLEOTIDE SEQUENCE</scope>
    <source>
        <strain evidence="1">1538</strain>
        <tissue evidence="1">Blood</tissue>
    </source>
</reference>
<dbReference type="Proteomes" id="UP001181693">
    <property type="component" value="Unassembled WGS sequence"/>
</dbReference>